<dbReference type="InterPro" id="IPR044665">
    <property type="entry name" value="E_coli_cyclophilin_A-like"/>
</dbReference>
<evidence type="ECO:0000259" key="4">
    <source>
        <dbReference type="PROSITE" id="PS50072"/>
    </source>
</evidence>
<feature type="domain" description="PPIase cyclophilin-type" evidence="4">
    <location>
        <begin position="25"/>
        <end position="159"/>
    </location>
</feature>
<dbReference type="InterPro" id="IPR002130">
    <property type="entry name" value="Cyclophilin-type_PPIase_dom"/>
</dbReference>
<evidence type="ECO:0000256" key="1">
    <source>
        <dbReference type="ARBA" id="ARBA00013194"/>
    </source>
</evidence>
<name>A0A3B0VNP8_9ZZZZ</name>
<evidence type="ECO:0000313" key="5">
    <source>
        <dbReference type="EMBL" id="VAW45145.1"/>
    </source>
</evidence>
<sequence length="354" mass="38702">MRKLLFSMLLIILAFNLHATKVRFETTVGDIEIDLYDVEAPVTVENFLNYVNRGDYDETVIHRSVPGFVFQGGAFRYSGSSSFQTVSTDSPIVNEYQIPNTEGTIAMARLPGANTATNQWFFNLTDNTSILDPSSTDAGFAVFGKVTKGLEVLKLIESFFRINFSSSNLGQVTNEFPIFGFFSGSAVTLENTVKINRAYVLSEQFQITPGLSGAWFNPDTNGQGIYLEVLPSVNTLIMAWFAFDTEHPDASVPSTIGAAGNRWLTASGDFQGNQFVGSVFKTSGGLFDNPVAVSNTNIGDITLTFINCAMAEMSYVLDDSELTNTINIQRISGSNVDFCEQLSIEADQGVITQQ</sequence>
<evidence type="ECO:0000256" key="2">
    <source>
        <dbReference type="ARBA" id="ARBA00023110"/>
    </source>
</evidence>
<dbReference type="EMBL" id="UOFA01000160">
    <property type="protein sequence ID" value="VAW45145.1"/>
    <property type="molecule type" value="Genomic_DNA"/>
</dbReference>
<dbReference type="PROSITE" id="PS50072">
    <property type="entry name" value="CSA_PPIASE_2"/>
    <property type="match status" value="1"/>
</dbReference>
<dbReference type="Gene3D" id="2.40.100.10">
    <property type="entry name" value="Cyclophilin-like"/>
    <property type="match status" value="1"/>
</dbReference>
<proteinExistence type="predicted"/>
<evidence type="ECO:0000256" key="3">
    <source>
        <dbReference type="ARBA" id="ARBA00023235"/>
    </source>
</evidence>
<protein>
    <recommendedName>
        <fullName evidence="1">peptidylprolyl isomerase</fullName>
        <ecNumber evidence="1">5.2.1.8</ecNumber>
    </recommendedName>
</protein>
<keyword evidence="2" id="KW-0697">Rotamase</keyword>
<dbReference type="EC" id="5.2.1.8" evidence="1"/>
<organism evidence="5">
    <name type="scientific">hydrothermal vent metagenome</name>
    <dbReference type="NCBI Taxonomy" id="652676"/>
    <lineage>
        <taxon>unclassified sequences</taxon>
        <taxon>metagenomes</taxon>
        <taxon>ecological metagenomes</taxon>
    </lineage>
</organism>
<dbReference type="GO" id="GO:0003755">
    <property type="term" value="F:peptidyl-prolyl cis-trans isomerase activity"/>
    <property type="evidence" value="ECO:0007669"/>
    <property type="project" value="UniProtKB-KW"/>
</dbReference>
<accession>A0A3B0VNP8</accession>
<dbReference type="InterPro" id="IPR029000">
    <property type="entry name" value="Cyclophilin-like_dom_sf"/>
</dbReference>
<dbReference type="AlphaFoldDB" id="A0A3B0VNP8"/>
<gene>
    <name evidence="5" type="ORF">MNBD_GAMMA02-635</name>
</gene>
<dbReference type="PRINTS" id="PR00153">
    <property type="entry name" value="CSAPPISMRASE"/>
</dbReference>
<keyword evidence="3 5" id="KW-0413">Isomerase</keyword>
<dbReference type="Pfam" id="PF00160">
    <property type="entry name" value="Pro_isomerase"/>
    <property type="match status" value="1"/>
</dbReference>
<dbReference type="SUPFAM" id="SSF50891">
    <property type="entry name" value="Cyclophilin-like"/>
    <property type="match status" value="1"/>
</dbReference>
<dbReference type="PANTHER" id="PTHR43246">
    <property type="entry name" value="PEPTIDYL-PROLYL CIS-TRANS ISOMERASE CYP38, CHLOROPLASTIC"/>
    <property type="match status" value="1"/>
</dbReference>
<reference evidence="5" key="1">
    <citation type="submission" date="2018-06" db="EMBL/GenBank/DDBJ databases">
        <authorList>
            <person name="Zhirakovskaya E."/>
        </authorList>
    </citation>
    <scope>NUCLEOTIDE SEQUENCE</scope>
</reference>